<proteinExistence type="predicted"/>
<dbReference type="EMBL" id="JAMKFB020000023">
    <property type="protein sequence ID" value="KAL0158334.1"/>
    <property type="molecule type" value="Genomic_DNA"/>
</dbReference>
<gene>
    <name evidence="3" type="ORF">M9458_046410</name>
</gene>
<keyword evidence="1" id="KW-0344">Guanine-nucleotide releasing factor</keyword>
<accession>A0ABD0N9U1</accession>
<feature type="region of interest" description="Disordered" evidence="2">
    <location>
        <begin position="84"/>
        <end position="111"/>
    </location>
</feature>
<protein>
    <submittedName>
        <fullName evidence="3">Uncharacterized protein</fullName>
    </submittedName>
</protein>
<feature type="region of interest" description="Disordered" evidence="2">
    <location>
        <begin position="30"/>
        <end position="68"/>
    </location>
</feature>
<dbReference type="PANTHER" id="PTHR12877">
    <property type="entry name" value="RHO GUANINE NUCLEOTIDE EXCHANGE FACTOR"/>
    <property type="match status" value="1"/>
</dbReference>
<comment type="caution">
    <text evidence="3">The sequence shown here is derived from an EMBL/GenBank/DDBJ whole genome shotgun (WGS) entry which is preliminary data.</text>
</comment>
<evidence type="ECO:0000313" key="3">
    <source>
        <dbReference type="EMBL" id="KAL0158334.1"/>
    </source>
</evidence>
<dbReference type="PANTHER" id="PTHR12877:SF16">
    <property type="entry name" value="RHO GUANINE NUCLEOTIDE EXCHANGE FACTOR 10-LIKE PROTEIN"/>
    <property type="match status" value="1"/>
</dbReference>
<organism evidence="3 4">
    <name type="scientific">Cirrhinus mrigala</name>
    <name type="common">Mrigala</name>
    <dbReference type="NCBI Taxonomy" id="683832"/>
    <lineage>
        <taxon>Eukaryota</taxon>
        <taxon>Metazoa</taxon>
        <taxon>Chordata</taxon>
        <taxon>Craniata</taxon>
        <taxon>Vertebrata</taxon>
        <taxon>Euteleostomi</taxon>
        <taxon>Actinopterygii</taxon>
        <taxon>Neopterygii</taxon>
        <taxon>Teleostei</taxon>
        <taxon>Ostariophysi</taxon>
        <taxon>Cypriniformes</taxon>
        <taxon>Cyprinidae</taxon>
        <taxon>Labeoninae</taxon>
        <taxon>Labeonini</taxon>
        <taxon>Cirrhinus</taxon>
    </lineage>
</organism>
<evidence type="ECO:0000313" key="4">
    <source>
        <dbReference type="Proteomes" id="UP001529510"/>
    </source>
</evidence>
<keyword evidence="4" id="KW-1185">Reference proteome</keyword>
<dbReference type="Pfam" id="PF19056">
    <property type="entry name" value="WD40_2"/>
    <property type="match status" value="1"/>
</dbReference>
<name>A0ABD0N9U1_CIRMR</name>
<evidence type="ECO:0000256" key="2">
    <source>
        <dbReference type="SAM" id="MobiDB-lite"/>
    </source>
</evidence>
<feature type="non-terminal residue" evidence="3">
    <location>
        <position position="1"/>
    </location>
</feature>
<dbReference type="Proteomes" id="UP001529510">
    <property type="component" value="Unassembled WGS sequence"/>
</dbReference>
<sequence length="178" mass="18904">KGMTSLNAHNGPVEFLVAASSILSQDFLKRDSTMEGADSSSGGEDKEVTNSSQESLQQADGSPQVEAKAKGVLLQYHLRSTSQLPGKLLTARPEESSDSNHSSLAHTLEDGSIYELSDDPEVWVRGPGPSSKEAARREKVTSAAVISGGKGFRQLANSSISSDSSENTLMVWQLPITV</sequence>
<dbReference type="AlphaFoldDB" id="A0ABD0N9U1"/>
<reference evidence="3 4" key="1">
    <citation type="submission" date="2024-05" db="EMBL/GenBank/DDBJ databases">
        <title>Genome sequencing and assembly of Indian major carp, Cirrhinus mrigala (Hamilton, 1822).</title>
        <authorList>
            <person name="Mohindra V."/>
            <person name="Chowdhury L.M."/>
            <person name="Lal K."/>
            <person name="Jena J.K."/>
        </authorList>
    </citation>
    <scope>NUCLEOTIDE SEQUENCE [LARGE SCALE GENOMIC DNA]</scope>
    <source>
        <strain evidence="3">CM1030</strain>
        <tissue evidence="3">Blood</tissue>
    </source>
</reference>
<evidence type="ECO:0000256" key="1">
    <source>
        <dbReference type="ARBA" id="ARBA00022658"/>
    </source>
</evidence>
<dbReference type="GO" id="GO:0005085">
    <property type="term" value="F:guanyl-nucleotide exchange factor activity"/>
    <property type="evidence" value="ECO:0007669"/>
    <property type="project" value="UniProtKB-KW"/>
</dbReference>
<feature type="region of interest" description="Disordered" evidence="2">
    <location>
        <begin position="119"/>
        <end position="138"/>
    </location>
</feature>
<dbReference type="InterPro" id="IPR039919">
    <property type="entry name" value="ARHGEF10/ARHGEF17"/>
</dbReference>
<feature type="compositionally biased region" description="Polar residues" evidence="2">
    <location>
        <begin position="49"/>
        <end position="61"/>
    </location>
</feature>